<protein>
    <submittedName>
        <fullName evidence="1">Uncharacterized protein</fullName>
    </submittedName>
</protein>
<accession>A0A5J4VMV2</accession>
<gene>
    <name evidence="1" type="ORF">EZS28_020620</name>
</gene>
<organism evidence="1 2">
    <name type="scientific">Streblomastix strix</name>
    <dbReference type="NCBI Taxonomy" id="222440"/>
    <lineage>
        <taxon>Eukaryota</taxon>
        <taxon>Metamonada</taxon>
        <taxon>Preaxostyla</taxon>
        <taxon>Oxymonadida</taxon>
        <taxon>Streblomastigidae</taxon>
        <taxon>Streblomastix</taxon>
    </lineage>
</organism>
<sequence>MAAASATWKEIQRGLI</sequence>
<dbReference type="Proteomes" id="UP000324800">
    <property type="component" value="Unassembled WGS sequence"/>
</dbReference>
<name>A0A5J4VMV2_9EUKA</name>
<dbReference type="EMBL" id="SNRW01006040">
    <property type="protein sequence ID" value="KAA6383850.1"/>
    <property type="molecule type" value="Genomic_DNA"/>
</dbReference>
<evidence type="ECO:0000313" key="2">
    <source>
        <dbReference type="Proteomes" id="UP000324800"/>
    </source>
</evidence>
<proteinExistence type="predicted"/>
<reference evidence="1 2" key="1">
    <citation type="submission" date="2019-03" db="EMBL/GenBank/DDBJ databases">
        <title>Single cell metagenomics reveals metabolic interactions within the superorganism composed of flagellate Streblomastix strix and complex community of Bacteroidetes bacteria on its surface.</title>
        <authorList>
            <person name="Treitli S.C."/>
            <person name="Kolisko M."/>
            <person name="Husnik F."/>
            <person name="Keeling P."/>
            <person name="Hampl V."/>
        </authorList>
    </citation>
    <scope>NUCLEOTIDE SEQUENCE [LARGE SCALE GENOMIC DNA]</scope>
    <source>
        <strain evidence="1">ST1C</strain>
    </source>
</reference>
<comment type="caution">
    <text evidence="1">The sequence shown here is derived from an EMBL/GenBank/DDBJ whole genome shotgun (WGS) entry which is preliminary data.</text>
</comment>
<evidence type="ECO:0000313" key="1">
    <source>
        <dbReference type="EMBL" id="KAA6383850.1"/>
    </source>
</evidence>
<dbReference type="AlphaFoldDB" id="A0A5J4VMV2"/>
<feature type="non-terminal residue" evidence="1">
    <location>
        <position position="16"/>
    </location>
</feature>